<keyword evidence="1" id="KW-0472">Membrane</keyword>
<organism evidence="2 3">
    <name type="scientific">Daejeonella lutea</name>
    <dbReference type="NCBI Taxonomy" id="572036"/>
    <lineage>
        <taxon>Bacteria</taxon>
        <taxon>Pseudomonadati</taxon>
        <taxon>Bacteroidota</taxon>
        <taxon>Sphingobacteriia</taxon>
        <taxon>Sphingobacteriales</taxon>
        <taxon>Sphingobacteriaceae</taxon>
        <taxon>Daejeonella</taxon>
    </lineage>
</organism>
<dbReference type="RefSeq" id="WP_079703001.1">
    <property type="nucleotide sequence ID" value="NZ_FUYR01000002.1"/>
</dbReference>
<keyword evidence="1" id="KW-0812">Transmembrane</keyword>
<evidence type="ECO:0008006" key="4">
    <source>
        <dbReference type="Google" id="ProtNLM"/>
    </source>
</evidence>
<keyword evidence="1" id="KW-1133">Transmembrane helix</keyword>
<dbReference type="AlphaFoldDB" id="A0A1T5DPM1"/>
<feature type="transmembrane region" description="Helical" evidence="1">
    <location>
        <begin position="6"/>
        <end position="28"/>
    </location>
</feature>
<feature type="transmembrane region" description="Helical" evidence="1">
    <location>
        <begin position="49"/>
        <end position="67"/>
    </location>
</feature>
<name>A0A1T5DPM1_9SPHI</name>
<dbReference type="Proteomes" id="UP000189981">
    <property type="component" value="Unassembled WGS sequence"/>
</dbReference>
<evidence type="ECO:0000313" key="3">
    <source>
        <dbReference type="Proteomes" id="UP000189981"/>
    </source>
</evidence>
<reference evidence="3" key="1">
    <citation type="submission" date="2017-02" db="EMBL/GenBank/DDBJ databases">
        <authorList>
            <person name="Varghese N."/>
            <person name="Submissions S."/>
        </authorList>
    </citation>
    <scope>NUCLEOTIDE SEQUENCE [LARGE SCALE GENOMIC DNA]</scope>
    <source>
        <strain evidence="3">DSM 22385</strain>
    </source>
</reference>
<keyword evidence="3" id="KW-1185">Reference proteome</keyword>
<gene>
    <name evidence="2" type="ORF">SAMN05661099_2500</name>
</gene>
<evidence type="ECO:0000313" key="2">
    <source>
        <dbReference type="EMBL" id="SKB73604.1"/>
    </source>
</evidence>
<dbReference type="STRING" id="572036.SAMN05661099_2500"/>
<accession>A0A1T5DPM1</accession>
<dbReference type="EMBL" id="FUYR01000002">
    <property type="protein sequence ID" value="SKB73604.1"/>
    <property type="molecule type" value="Genomic_DNA"/>
</dbReference>
<sequence>MKFPIVHLPFLPAAGMAIFPFVLVKYSWIKNDQQIINHELIHLRQQIELLIIPFYLIYILDYLINLVRYRNHDLAYRNIVFEKEAFSNDADYQYLKNRGFYSWMNYFKSH</sequence>
<evidence type="ECO:0000256" key="1">
    <source>
        <dbReference type="SAM" id="Phobius"/>
    </source>
</evidence>
<protein>
    <recommendedName>
        <fullName evidence="4">DUF4157 domain-containing protein</fullName>
    </recommendedName>
</protein>
<proteinExistence type="predicted"/>